<feature type="active site" description="Nucleophile" evidence="5">
    <location>
        <position position="263"/>
    </location>
</feature>
<dbReference type="InterPro" id="IPR021771">
    <property type="entry name" value="Triacylglycerol_lipase_N"/>
</dbReference>
<dbReference type="GO" id="GO:0004806">
    <property type="term" value="F:triacylglycerol lipase activity"/>
    <property type="evidence" value="ECO:0007669"/>
    <property type="project" value="InterPro"/>
</dbReference>
<feature type="region of interest" description="Disordered" evidence="6">
    <location>
        <begin position="833"/>
        <end position="882"/>
    </location>
</feature>
<sequence length="1102" mass="118894">MKDFLLFSAEGNSPPDHLSRRGMTSAADKGRGQPQSPTASPSSLSANIDRQISSVAERFRDVLRVAASSYAERRLQRLRNERQQILEQRMANATTYDEWEAAARLLDELEGHEAWKSSDTSDEFYNPDLIRTRLWDLDDARLSADVRRMMHLVRTALSRDVGGISSAGLYNHTRTGTKHLVERYVQASIDLITTLVDRTRSAKTLPAGLTHREMLDQLLLARRSYGRSALILSGGSVYGMAHIGVLKALFERNLLPRIISGTSAGSIVAAVVCTRTNEEIPLILERFAHNDLAVFTDKDNPDSWLTHIGRALRYGAWHDSRHIARVMRNLLGDITFQEAFNRTRRILNITVSSKPGLQLPSLLNYLTAPDVIIWSAVVASCSIPGVFDPRPLLVRDAATGEHVPWDPAEQLWIDGSLDNDVPVERLGEMLNVNHFIVSQTNPHIVLFVRKDEKLNAPHHMSDGDGDGDGGRGTTISTNAPTPSIRSNLLDMLGWLGKSEAIYCLETLVSLGLFRGGASVLLQMLSQRYTADINILPRMGLAWGTNLIRNPTPEFMLEACRVGEQATWPSISRISQACAVELALDRAVHRLRERIAFSDSQVNLRRFFTGAYELGLHNSFGSPGSVGGGADGDKGGGFDGDARDAAFAAPGAASAFGSLPLSPQLATRAHRHKRRGSGGSIQLSARRRSNRYELDTILSEDGGHDSDPERLGWHVGGGHIPGFSLAAGRGMADFHLSSVLDHGPKLTRSNSYGVPNTSSRTSHGLFPPGGVGGGLALTPQSGSELRPAHSYRSAVKQNSLQQLPMSIPSKAPSPSASFVRKSVDYGFSGGSRSLTPYTTTAVVDDDEDGNNNDNYEGPPDEGESPLLQMRSRQQQRRRRSSASSAVSAVSAAAAAAVAAAHQAVIQAVGGANAQATIPTITTTGASLASQAQRYAQPNVQPSLQPPSQPLPSIDRLTNTDWYTGAVRRRGPPPEADGVGAGAVSSGGRDEGTGVPRATQQQMRPRSSAHTPRRHNSLGRRGSDPAIAAAAAAAGADREPTQTRTAAPANRMQQPRPSKKLGRDNDQDDEDDDEDASMNDTETDADEADPFGSGDLSRVHTSGF</sequence>
<evidence type="ECO:0000256" key="2">
    <source>
        <dbReference type="ARBA" id="ARBA00022801"/>
    </source>
</evidence>
<reference evidence="8 9" key="1">
    <citation type="journal article" date="2016" name="Genome Biol. Evol.">
        <title>Divergent and convergent evolution of fungal pathogenicity.</title>
        <authorList>
            <person name="Shang Y."/>
            <person name="Xiao G."/>
            <person name="Zheng P."/>
            <person name="Cen K."/>
            <person name="Zhan S."/>
            <person name="Wang C."/>
        </authorList>
    </citation>
    <scope>NUCLEOTIDE SEQUENCE [LARGE SCALE GENOMIC DNA]</scope>
    <source>
        <strain evidence="8 9">RCEF 264</strain>
    </source>
</reference>
<dbReference type="SUPFAM" id="SSF52151">
    <property type="entry name" value="FabD/lysophospholipase-like"/>
    <property type="match status" value="1"/>
</dbReference>
<dbReference type="PANTHER" id="PTHR14226:SF10">
    <property type="entry name" value="TRIACYLGLYCEROL LIPASE 4-RELATED"/>
    <property type="match status" value="1"/>
</dbReference>
<keyword evidence="3 5" id="KW-0442">Lipid degradation</keyword>
<feature type="region of interest" description="Disordered" evidence="6">
    <location>
        <begin position="754"/>
        <end position="790"/>
    </location>
</feature>
<dbReference type="Gene3D" id="3.40.1090.10">
    <property type="entry name" value="Cytosolic phospholipase A2 catalytic domain"/>
    <property type="match status" value="2"/>
</dbReference>
<evidence type="ECO:0000313" key="9">
    <source>
        <dbReference type="Proteomes" id="UP000076874"/>
    </source>
</evidence>
<proteinExistence type="predicted"/>
<name>A0A167Y477_9HYPO</name>
<dbReference type="InterPro" id="IPR050301">
    <property type="entry name" value="NTE"/>
</dbReference>
<keyword evidence="4 5" id="KW-0443">Lipid metabolism</keyword>
<feature type="active site" description="Proton acceptor" evidence="5">
    <location>
        <position position="414"/>
    </location>
</feature>
<organism evidence="8 9">
    <name type="scientific">Niveomyces insectorum RCEF 264</name>
    <dbReference type="NCBI Taxonomy" id="1081102"/>
    <lineage>
        <taxon>Eukaryota</taxon>
        <taxon>Fungi</taxon>
        <taxon>Dikarya</taxon>
        <taxon>Ascomycota</taxon>
        <taxon>Pezizomycotina</taxon>
        <taxon>Sordariomycetes</taxon>
        <taxon>Hypocreomycetidae</taxon>
        <taxon>Hypocreales</taxon>
        <taxon>Cordycipitaceae</taxon>
        <taxon>Niveomyces</taxon>
    </lineage>
</organism>
<feature type="compositionally biased region" description="Polar residues" evidence="6">
    <location>
        <begin position="33"/>
        <end position="47"/>
    </location>
</feature>
<accession>A0A167Y477</accession>
<evidence type="ECO:0000259" key="7">
    <source>
        <dbReference type="PROSITE" id="PS51635"/>
    </source>
</evidence>
<feature type="compositionally biased region" description="Polar residues" evidence="6">
    <location>
        <begin position="996"/>
        <end position="1008"/>
    </location>
</feature>
<dbReference type="PROSITE" id="PS51635">
    <property type="entry name" value="PNPLA"/>
    <property type="match status" value="1"/>
</dbReference>
<comment type="caution">
    <text evidence="5">Lacks conserved residue(s) required for the propagation of feature annotation.</text>
</comment>
<dbReference type="InterPro" id="IPR016035">
    <property type="entry name" value="Acyl_Trfase/lysoPLipase"/>
</dbReference>
<feature type="region of interest" description="Disordered" evidence="6">
    <location>
        <begin position="1"/>
        <end position="47"/>
    </location>
</feature>
<feature type="region of interest" description="Disordered" evidence="6">
    <location>
        <begin position="930"/>
        <end position="1102"/>
    </location>
</feature>
<feature type="short sequence motif" description="GXSXG" evidence="5">
    <location>
        <begin position="261"/>
        <end position="265"/>
    </location>
</feature>
<keyword evidence="2 5" id="KW-0378">Hydrolase</keyword>
<dbReference type="AlphaFoldDB" id="A0A167Y477"/>
<gene>
    <name evidence="8" type="ORF">SPI_02601</name>
</gene>
<dbReference type="InterPro" id="IPR002641">
    <property type="entry name" value="PNPLA_dom"/>
</dbReference>
<evidence type="ECO:0000256" key="6">
    <source>
        <dbReference type="SAM" id="MobiDB-lite"/>
    </source>
</evidence>
<dbReference type="GO" id="GO:0006641">
    <property type="term" value="P:triglyceride metabolic process"/>
    <property type="evidence" value="ECO:0007669"/>
    <property type="project" value="UniProtKB-ARBA"/>
</dbReference>
<dbReference type="OrthoDB" id="10049244at2759"/>
<protein>
    <submittedName>
        <fullName evidence="8">Lipid acyl hydrolase</fullName>
    </submittedName>
</protein>
<comment type="caution">
    <text evidence="8">The sequence shown here is derived from an EMBL/GenBank/DDBJ whole genome shotgun (WGS) entry which is preliminary data.</text>
</comment>
<feature type="compositionally biased region" description="Low complexity" evidence="6">
    <location>
        <begin position="1024"/>
        <end position="1033"/>
    </location>
</feature>
<keyword evidence="9" id="KW-1185">Reference proteome</keyword>
<dbReference type="Proteomes" id="UP000076874">
    <property type="component" value="Unassembled WGS sequence"/>
</dbReference>
<dbReference type="PANTHER" id="PTHR14226">
    <property type="entry name" value="NEUROPATHY TARGET ESTERASE/SWISS CHEESE D.MELANOGASTER"/>
    <property type="match status" value="1"/>
</dbReference>
<feature type="region of interest" description="Disordered" evidence="6">
    <location>
        <begin position="457"/>
        <end position="479"/>
    </location>
</feature>
<dbReference type="EMBL" id="AZHD01000003">
    <property type="protein sequence ID" value="OAA65814.1"/>
    <property type="molecule type" value="Genomic_DNA"/>
</dbReference>
<dbReference type="Pfam" id="PF11815">
    <property type="entry name" value="DUF3336"/>
    <property type="match status" value="1"/>
</dbReference>
<feature type="compositionally biased region" description="Acidic residues" evidence="6">
    <location>
        <begin position="1064"/>
        <end position="1087"/>
    </location>
</feature>
<dbReference type="GO" id="GO:0016042">
    <property type="term" value="P:lipid catabolic process"/>
    <property type="evidence" value="ECO:0007669"/>
    <property type="project" value="UniProtKB-UniRule"/>
</dbReference>
<dbReference type="Pfam" id="PF01734">
    <property type="entry name" value="Patatin"/>
    <property type="match status" value="1"/>
</dbReference>
<comment type="function">
    <text evidence="1">Probable lipid hydrolase.</text>
</comment>
<evidence type="ECO:0000256" key="4">
    <source>
        <dbReference type="ARBA" id="ARBA00023098"/>
    </source>
</evidence>
<dbReference type="STRING" id="1081102.A0A167Y477"/>
<evidence type="ECO:0000256" key="1">
    <source>
        <dbReference type="ARBA" id="ARBA00002682"/>
    </source>
</evidence>
<feature type="domain" description="PNPLA" evidence="7">
    <location>
        <begin position="230"/>
        <end position="427"/>
    </location>
</feature>
<evidence type="ECO:0000256" key="3">
    <source>
        <dbReference type="ARBA" id="ARBA00022963"/>
    </source>
</evidence>
<evidence type="ECO:0000256" key="5">
    <source>
        <dbReference type="PROSITE-ProRule" id="PRU01161"/>
    </source>
</evidence>
<evidence type="ECO:0000313" key="8">
    <source>
        <dbReference type="EMBL" id="OAA65814.1"/>
    </source>
</evidence>